<evidence type="ECO:0000256" key="1">
    <source>
        <dbReference type="SAM" id="SignalP"/>
    </source>
</evidence>
<sequence>MTHIQIFKKAAALLSAALLATGSLFADVIETKNGSRLTGRVTQVDSATVVINTDFAGDIKVKQSEIISVTTDAPINVRLADGRVITGSISGSPAGAVVRTGAGSPITANLAQVKESWAVDAKDPEVARNERHWSFEAGMDVTGKTGTKEQIGTSFSFRATLKSSFDILQLYTSYDRQVSDHEKSADLFRIGADYQNNFSGRFSWYARDEAGFDRVKEIKLYNTAAASMGYDIIKNKIDTLTFRAGLSHRYEKYDAPGPGLTPISNLSELGLDLGLINQLTMKTWSMTNRISYTPTFDDFGVYRIYHESFIELPMASPRWKFRVGISNDYNSHPNPGVERLDTTYFARLLLTWK</sequence>
<dbReference type="Pfam" id="PF04338">
    <property type="entry name" value="DUF481"/>
    <property type="match status" value="1"/>
</dbReference>
<dbReference type="InterPro" id="IPR007433">
    <property type="entry name" value="DUF481"/>
</dbReference>
<protein>
    <recommendedName>
        <fullName evidence="4">DUF481 domain-containing protein</fullName>
    </recommendedName>
</protein>
<dbReference type="KEGG" id="elut:CKA38_05455"/>
<proteinExistence type="predicted"/>
<dbReference type="EMBL" id="CP023004">
    <property type="protein sequence ID" value="AWI08774.1"/>
    <property type="molecule type" value="Genomic_DNA"/>
</dbReference>
<evidence type="ECO:0000313" key="2">
    <source>
        <dbReference type="EMBL" id="AWI08774.1"/>
    </source>
</evidence>
<feature type="chain" id="PRO_5016063695" description="DUF481 domain-containing protein" evidence="1">
    <location>
        <begin position="27"/>
        <end position="353"/>
    </location>
</feature>
<keyword evidence="3" id="KW-1185">Reference proteome</keyword>
<evidence type="ECO:0000313" key="3">
    <source>
        <dbReference type="Proteomes" id="UP000244896"/>
    </source>
</evidence>
<dbReference type="Proteomes" id="UP000244896">
    <property type="component" value="Chromosome"/>
</dbReference>
<organism evidence="2 3">
    <name type="scientific">Ereboglobus luteus</name>
    <dbReference type="NCBI Taxonomy" id="1796921"/>
    <lineage>
        <taxon>Bacteria</taxon>
        <taxon>Pseudomonadati</taxon>
        <taxon>Verrucomicrobiota</taxon>
        <taxon>Opitutia</taxon>
        <taxon>Opitutales</taxon>
        <taxon>Opitutaceae</taxon>
        <taxon>Ereboglobus</taxon>
    </lineage>
</organism>
<keyword evidence="1" id="KW-0732">Signal</keyword>
<dbReference type="OrthoDB" id="186364at2"/>
<evidence type="ECO:0008006" key="4">
    <source>
        <dbReference type="Google" id="ProtNLM"/>
    </source>
</evidence>
<name>A0A2U8E255_9BACT</name>
<gene>
    <name evidence="2" type="ORF">CKA38_05455</name>
</gene>
<reference evidence="2 3" key="1">
    <citation type="journal article" date="2018" name="Syst. Appl. Microbiol.">
        <title>Ereboglobus luteus gen. nov. sp. nov. from cockroach guts, and new insights into the oxygen relationship of the genera Opitutus and Didymococcus (Verrucomicrobia: Opitutaceae).</title>
        <authorList>
            <person name="Tegtmeier D."/>
            <person name="Belitz A."/>
            <person name="Radek R."/>
            <person name="Heimerl T."/>
            <person name="Brune A."/>
        </authorList>
    </citation>
    <scope>NUCLEOTIDE SEQUENCE [LARGE SCALE GENOMIC DNA]</scope>
    <source>
        <strain evidence="2 3">Ho45</strain>
    </source>
</reference>
<feature type="signal peptide" evidence="1">
    <location>
        <begin position="1"/>
        <end position="26"/>
    </location>
</feature>
<accession>A0A2U8E255</accession>
<dbReference type="AlphaFoldDB" id="A0A2U8E255"/>
<dbReference type="RefSeq" id="WP_108824584.1">
    <property type="nucleotide sequence ID" value="NZ_CP023004.1"/>
</dbReference>